<dbReference type="InterPro" id="IPR006145">
    <property type="entry name" value="PsdUridine_synth_RsuA/RluA"/>
</dbReference>
<organism evidence="3 4">
    <name type="scientific">Intestinicryptomonas porci</name>
    <dbReference type="NCBI Taxonomy" id="2926320"/>
    <lineage>
        <taxon>Bacteria</taxon>
        <taxon>Pseudomonadati</taxon>
        <taxon>Verrucomicrobiota</taxon>
        <taxon>Opitutia</taxon>
        <taxon>Opitutales</taxon>
        <taxon>Intestinicryptomonaceae</taxon>
        <taxon>Intestinicryptomonas</taxon>
    </lineage>
</organism>
<dbReference type="EMBL" id="JALBUT010000003">
    <property type="protein sequence ID" value="MDX8415250.1"/>
    <property type="molecule type" value="Genomic_DNA"/>
</dbReference>
<name>A0ABU4WFB4_9BACT</name>
<evidence type="ECO:0000313" key="3">
    <source>
        <dbReference type="EMBL" id="MDX8415250.1"/>
    </source>
</evidence>
<evidence type="ECO:0000259" key="2">
    <source>
        <dbReference type="Pfam" id="PF00849"/>
    </source>
</evidence>
<gene>
    <name evidence="3" type="ORF">MOX91_03535</name>
</gene>
<dbReference type="PANTHER" id="PTHR21600">
    <property type="entry name" value="MITOCHONDRIAL RNA PSEUDOURIDINE SYNTHASE"/>
    <property type="match status" value="1"/>
</dbReference>
<dbReference type="CDD" id="cd02869">
    <property type="entry name" value="PseudoU_synth_RluA_like"/>
    <property type="match status" value="1"/>
</dbReference>
<accession>A0ABU4WFB4</accession>
<dbReference type="Pfam" id="PF00849">
    <property type="entry name" value="PseudoU_synth_2"/>
    <property type="match status" value="1"/>
</dbReference>
<evidence type="ECO:0000313" key="4">
    <source>
        <dbReference type="Proteomes" id="UP001275932"/>
    </source>
</evidence>
<dbReference type="SUPFAM" id="SSF55120">
    <property type="entry name" value="Pseudouridine synthase"/>
    <property type="match status" value="1"/>
</dbReference>
<feature type="domain" description="Pseudouridine synthase RsuA/RluA-like" evidence="2">
    <location>
        <begin position="28"/>
        <end position="180"/>
    </location>
</feature>
<dbReference type="Proteomes" id="UP001275932">
    <property type="component" value="Unassembled WGS sequence"/>
</dbReference>
<comment type="caution">
    <text evidence="3">The sequence shown here is derived from an EMBL/GenBank/DDBJ whole genome shotgun (WGS) entry which is preliminary data.</text>
</comment>
<comment type="similarity">
    <text evidence="1">Belongs to the pseudouridine synthase RluA family.</text>
</comment>
<sequence>MTDKFGKTPELVDLDELKTWIIFEDEKIIAVNKPGWLVCHPSKNGPLSSLVGAMRELTKLDTIHLVSRLDRETSGAVVFAKDKKSASTIQKAIESKLVGKKYLTILRGNMLGKYVVSQPLADDKNSNVAVKQIAAIDKGSAKAAETLFTPIRTTSTPVPLTLSEVEIITGRKHQIRAHAEWINMRVVGDKIYGGDENVYLNFIENGLSREDMEKMLMPRQALHAWILDFSKIYPNLVIKAKIPQDFADFMAENNLGNAEDFNS</sequence>
<dbReference type="RefSeq" id="WP_370396698.1">
    <property type="nucleotide sequence ID" value="NZ_JALBUT010000003.1"/>
</dbReference>
<dbReference type="InterPro" id="IPR050188">
    <property type="entry name" value="RluA_PseudoU_synthase"/>
</dbReference>
<dbReference type="InterPro" id="IPR020103">
    <property type="entry name" value="PsdUridine_synth_cat_dom_sf"/>
</dbReference>
<proteinExistence type="inferred from homology"/>
<dbReference type="PANTHER" id="PTHR21600:SF87">
    <property type="entry name" value="RNA PSEUDOURIDYLATE SYNTHASE DOMAIN-CONTAINING PROTEIN 1"/>
    <property type="match status" value="1"/>
</dbReference>
<reference evidence="3 4" key="1">
    <citation type="submission" date="2022-03" db="EMBL/GenBank/DDBJ databases">
        <title>Novel taxa within the pig intestine.</title>
        <authorList>
            <person name="Wylensek D."/>
            <person name="Bishof K."/>
            <person name="Afrizal A."/>
            <person name="Clavel T."/>
        </authorList>
    </citation>
    <scope>NUCLEOTIDE SEQUENCE [LARGE SCALE GENOMIC DNA]</scope>
    <source>
        <strain evidence="3 4">CLA-KB-P66</strain>
    </source>
</reference>
<keyword evidence="4" id="KW-1185">Reference proteome</keyword>
<dbReference type="Gene3D" id="3.30.2350.10">
    <property type="entry name" value="Pseudouridine synthase"/>
    <property type="match status" value="1"/>
</dbReference>
<protein>
    <submittedName>
        <fullName evidence="3">RluA family pseudouridine synthase</fullName>
    </submittedName>
</protein>
<evidence type="ECO:0000256" key="1">
    <source>
        <dbReference type="ARBA" id="ARBA00010876"/>
    </source>
</evidence>